<keyword evidence="6 17" id="KW-0732">Signal</keyword>
<evidence type="ECO:0000256" key="11">
    <source>
        <dbReference type="ARBA" id="ARBA00023136"/>
    </source>
</evidence>
<organism evidence="19 20">
    <name type="scientific">Branchiibius cervicis</name>
    <dbReference type="NCBI Taxonomy" id="908252"/>
    <lineage>
        <taxon>Bacteria</taxon>
        <taxon>Bacillati</taxon>
        <taxon>Actinomycetota</taxon>
        <taxon>Actinomycetes</taxon>
        <taxon>Micrococcales</taxon>
        <taxon>Dermacoccaceae</taxon>
        <taxon>Branchiibius</taxon>
    </lineage>
</organism>
<evidence type="ECO:0000256" key="9">
    <source>
        <dbReference type="ARBA" id="ARBA00022840"/>
    </source>
</evidence>
<evidence type="ECO:0000256" key="4">
    <source>
        <dbReference type="ARBA" id="ARBA00022679"/>
    </source>
</evidence>
<keyword evidence="4" id="KW-0808">Transferase</keyword>
<keyword evidence="8" id="KW-0418">Kinase</keyword>
<keyword evidence="5" id="KW-0812">Transmembrane</keyword>
<keyword evidence="7" id="KW-0547">Nucleotide-binding</keyword>
<dbReference type="Proteomes" id="UP001596356">
    <property type="component" value="Unassembled WGS sequence"/>
</dbReference>
<comment type="caution">
    <text evidence="19">The sequence shown here is derived from an EMBL/GenBank/DDBJ whole genome shotgun (WGS) entry which is preliminary data.</text>
</comment>
<evidence type="ECO:0000256" key="15">
    <source>
        <dbReference type="ARBA" id="ARBA00023180"/>
    </source>
</evidence>
<evidence type="ECO:0000256" key="16">
    <source>
        <dbReference type="SAM" id="MobiDB-lite"/>
    </source>
</evidence>
<evidence type="ECO:0000259" key="18">
    <source>
        <dbReference type="Pfam" id="PF12810"/>
    </source>
</evidence>
<keyword evidence="15" id="KW-0325">Glycoprotein</keyword>
<evidence type="ECO:0000256" key="13">
    <source>
        <dbReference type="ARBA" id="ARBA00023157"/>
    </source>
</evidence>
<comment type="subcellular location">
    <subcellularLocation>
        <location evidence="1">Cell membrane</location>
        <topology evidence="1">Single-pass type I membrane protein</topology>
    </subcellularLocation>
</comment>
<feature type="domain" description="ALK/LTK-like glycine-rich" evidence="18">
    <location>
        <begin position="62"/>
        <end position="264"/>
    </location>
</feature>
<feature type="region of interest" description="Disordered" evidence="16">
    <location>
        <begin position="203"/>
        <end position="266"/>
    </location>
</feature>
<keyword evidence="14" id="KW-0675">Receptor</keyword>
<evidence type="ECO:0000256" key="5">
    <source>
        <dbReference type="ARBA" id="ARBA00022692"/>
    </source>
</evidence>
<keyword evidence="12" id="KW-0829">Tyrosine-protein kinase</keyword>
<keyword evidence="11" id="KW-0472">Membrane</keyword>
<dbReference type="InterPro" id="IPR055163">
    <property type="entry name" value="ALK/LTK-like_GRD"/>
</dbReference>
<feature type="signal peptide" evidence="17">
    <location>
        <begin position="1"/>
        <end position="33"/>
    </location>
</feature>
<feature type="region of interest" description="Disordered" evidence="16">
    <location>
        <begin position="107"/>
        <end position="150"/>
    </location>
</feature>
<evidence type="ECO:0000256" key="8">
    <source>
        <dbReference type="ARBA" id="ARBA00022777"/>
    </source>
</evidence>
<evidence type="ECO:0000256" key="17">
    <source>
        <dbReference type="SAM" id="SignalP"/>
    </source>
</evidence>
<evidence type="ECO:0000313" key="20">
    <source>
        <dbReference type="Proteomes" id="UP001596356"/>
    </source>
</evidence>
<keyword evidence="13" id="KW-1015">Disulfide bond</keyword>
<keyword evidence="10" id="KW-1133">Transmembrane helix</keyword>
<proteinExistence type="predicted"/>
<evidence type="ECO:0000256" key="12">
    <source>
        <dbReference type="ARBA" id="ARBA00023137"/>
    </source>
</evidence>
<evidence type="ECO:0000256" key="7">
    <source>
        <dbReference type="ARBA" id="ARBA00022741"/>
    </source>
</evidence>
<evidence type="ECO:0000256" key="6">
    <source>
        <dbReference type="ARBA" id="ARBA00022729"/>
    </source>
</evidence>
<feature type="compositionally biased region" description="Gly residues" evidence="16">
    <location>
        <begin position="107"/>
        <end position="132"/>
    </location>
</feature>
<reference evidence="20" key="1">
    <citation type="journal article" date="2019" name="Int. J. Syst. Evol. Microbiol.">
        <title>The Global Catalogue of Microorganisms (GCM) 10K type strain sequencing project: providing services to taxonomists for standard genome sequencing and annotation.</title>
        <authorList>
            <consortium name="The Broad Institute Genomics Platform"/>
            <consortium name="The Broad Institute Genome Sequencing Center for Infectious Disease"/>
            <person name="Wu L."/>
            <person name="Ma J."/>
        </authorList>
    </citation>
    <scope>NUCLEOTIDE SEQUENCE [LARGE SCALE GENOMIC DNA]</scope>
    <source>
        <strain evidence="20">NBRC 106593</strain>
    </source>
</reference>
<feature type="compositionally biased region" description="Gly residues" evidence="16">
    <location>
        <begin position="217"/>
        <end position="260"/>
    </location>
</feature>
<evidence type="ECO:0000256" key="3">
    <source>
        <dbReference type="ARBA" id="ARBA00022475"/>
    </source>
</evidence>
<gene>
    <name evidence="19" type="ORF">ACFQBT_02565</name>
</gene>
<evidence type="ECO:0000256" key="10">
    <source>
        <dbReference type="ARBA" id="ARBA00022989"/>
    </source>
</evidence>
<evidence type="ECO:0000256" key="14">
    <source>
        <dbReference type="ARBA" id="ARBA00023170"/>
    </source>
</evidence>
<accession>A0ABW2AP07</accession>
<sequence>MKHHTLIKRSVCSVAAIAALGGAGLAAAPGAHALTAPPAQTVNYTGGVQWITVPQGVDRLTITATGGDGGAFDAYADNLTEGTGAVVSGSIAVAPGQKVAISVGGEGQIGGTGSSDPHGGWGGLGMDGGNGNGASDHQRTSGAGGGATTIQIENADGSDLHTVLIAGGGGGTAGPSGDEVNVGVGGNAGAGWGGQNGTTAFDPMGGSGGHAATQADGVGGRGLGGSGLGGNGGGGGGGLEGGSGGGGAKGTSAGGGGGSGSSATYGMTGTSISQRWNGDQHLAENGQVVITWLDN</sequence>
<name>A0ABW2AP07_9MICO</name>
<keyword evidence="3" id="KW-1003">Cell membrane</keyword>
<keyword evidence="9" id="KW-0067">ATP-binding</keyword>
<protein>
    <recommendedName>
        <fullName evidence="2">receptor protein-tyrosine kinase</fullName>
        <ecNumber evidence="2">2.7.10.1</ecNumber>
    </recommendedName>
</protein>
<keyword evidence="20" id="KW-1185">Reference proteome</keyword>
<evidence type="ECO:0000313" key="19">
    <source>
        <dbReference type="EMBL" id="MFC6712787.1"/>
    </source>
</evidence>
<dbReference type="RefSeq" id="WP_377820253.1">
    <property type="nucleotide sequence ID" value="NZ_JBHSWJ010000002.1"/>
</dbReference>
<dbReference type="Pfam" id="PF12810">
    <property type="entry name" value="ALK_LTK_GRD"/>
    <property type="match status" value="1"/>
</dbReference>
<feature type="chain" id="PRO_5047461780" description="receptor protein-tyrosine kinase" evidence="17">
    <location>
        <begin position="34"/>
        <end position="295"/>
    </location>
</feature>
<dbReference type="EMBL" id="JBHSWJ010000002">
    <property type="protein sequence ID" value="MFC6712787.1"/>
    <property type="molecule type" value="Genomic_DNA"/>
</dbReference>
<dbReference type="EC" id="2.7.10.1" evidence="2"/>
<evidence type="ECO:0000256" key="1">
    <source>
        <dbReference type="ARBA" id="ARBA00004251"/>
    </source>
</evidence>
<evidence type="ECO:0000256" key="2">
    <source>
        <dbReference type="ARBA" id="ARBA00011902"/>
    </source>
</evidence>